<organism evidence="6">
    <name type="scientific">Schistocephalus solidus</name>
    <name type="common">Tapeworm</name>
    <dbReference type="NCBI Taxonomy" id="70667"/>
    <lineage>
        <taxon>Eukaryota</taxon>
        <taxon>Metazoa</taxon>
        <taxon>Spiralia</taxon>
        <taxon>Lophotrochozoa</taxon>
        <taxon>Platyhelminthes</taxon>
        <taxon>Cestoda</taxon>
        <taxon>Eucestoda</taxon>
        <taxon>Diphyllobothriidea</taxon>
        <taxon>Diphyllobothriidae</taxon>
        <taxon>Schistocephalus</taxon>
    </lineage>
</organism>
<proteinExistence type="predicted"/>
<evidence type="ECO:0000256" key="2">
    <source>
        <dbReference type="ARBA" id="ARBA00022771"/>
    </source>
</evidence>
<evidence type="ECO:0000256" key="1">
    <source>
        <dbReference type="ARBA" id="ARBA00022723"/>
    </source>
</evidence>
<protein>
    <submittedName>
        <fullName evidence="6">Set1/Ash2 histone methyltransferase complex subunit ASH2</fullName>
    </submittedName>
</protein>
<gene>
    <name evidence="6" type="primary">ASH2</name>
    <name evidence="6" type="ORF">TR145227</name>
</gene>
<dbReference type="EMBL" id="GEEE01004119">
    <property type="protein sequence ID" value="JAP59106.1"/>
    <property type="molecule type" value="Transcribed_RNA"/>
</dbReference>
<keyword evidence="2" id="KW-0863">Zinc-finger</keyword>
<dbReference type="Pfam" id="PF21257">
    <property type="entry name" value="PHD_ash2p_like"/>
    <property type="match status" value="1"/>
</dbReference>
<accession>A0A0X3QH86</accession>
<dbReference type="GO" id="GO:0032259">
    <property type="term" value="P:methylation"/>
    <property type="evidence" value="ECO:0007669"/>
    <property type="project" value="UniProtKB-KW"/>
</dbReference>
<dbReference type="InterPro" id="IPR019786">
    <property type="entry name" value="Zinc_finger_PHD-type_CS"/>
</dbReference>
<keyword evidence="3" id="KW-0862">Zinc</keyword>
<dbReference type="InterPro" id="IPR011011">
    <property type="entry name" value="Znf_FYVE_PHD"/>
</dbReference>
<reference evidence="6" key="1">
    <citation type="submission" date="2016-01" db="EMBL/GenBank/DDBJ databases">
        <title>Reference transcriptome for the parasite Schistocephalus solidus: insights into the molecular evolution of parasitism.</title>
        <authorList>
            <person name="Hebert F.O."/>
            <person name="Grambauer S."/>
            <person name="Barber I."/>
            <person name="Landry C.R."/>
            <person name="Aubin-Horth N."/>
        </authorList>
    </citation>
    <scope>NUCLEOTIDE SEQUENCE</scope>
</reference>
<keyword evidence="6" id="KW-0808">Transferase</keyword>
<name>A0A0X3QH86_SCHSO</name>
<dbReference type="PROSITE" id="PS01359">
    <property type="entry name" value="ZF_PHD_1"/>
    <property type="match status" value="1"/>
</dbReference>
<evidence type="ECO:0000259" key="4">
    <source>
        <dbReference type="Pfam" id="PF21198"/>
    </source>
</evidence>
<keyword evidence="6" id="KW-0489">Methyltransferase</keyword>
<dbReference type="SUPFAM" id="SSF57903">
    <property type="entry name" value="FYVE/PHD zinc finger"/>
    <property type="match status" value="1"/>
</dbReference>
<sequence>MKTEEETHETSQDYEKRISELKQKTIRIEIPPGPQCYCGNPRDFREPDFLCSVCYRWFHQKCIAFDVGPSLPFMTAYHFMCKKCNNSDEEVFSKKQANFAIMCQTALANLMCTHDGRVCFSEEREILPFLDKNWDVLTFQPRKANDSWHANIHKTLVCCHLILI</sequence>
<dbReference type="GO" id="GO:0008168">
    <property type="term" value="F:methyltransferase activity"/>
    <property type="evidence" value="ECO:0007669"/>
    <property type="project" value="UniProtKB-KW"/>
</dbReference>
<feature type="domain" description="Set1/Ash2 histone methyltransferase complex subunit ASH2-like winged-helix" evidence="4">
    <location>
        <begin position="96"/>
        <end position="157"/>
    </location>
</feature>
<evidence type="ECO:0000259" key="5">
    <source>
        <dbReference type="Pfam" id="PF21257"/>
    </source>
</evidence>
<dbReference type="Gene3D" id="3.90.980.20">
    <property type="match status" value="1"/>
</dbReference>
<evidence type="ECO:0000313" key="6">
    <source>
        <dbReference type="EMBL" id="JAP59106.1"/>
    </source>
</evidence>
<dbReference type="Pfam" id="PF21198">
    <property type="entry name" value="ASH2L-like_WH"/>
    <property type="match status" value="1"/>
</dbReference>
<dbReference type="InterPro" id="IPR053835">
    <property type="entry name" value="ASH2L-like_WH"/>
</dbReference>
<dbReference type="InterPro" id="IPR049455">
    <property type="entry name" value="ASH2-like_PHD"/>
</dbReference>
<evidence type="ECO:0000256" key="3">
    <source>
        <dbReference type="ARBA" id="ARBA00022833"/>
    </source>
</evidence>
<dbReference type="AlphaFoldDB" id="A0A0X3QH86"/>
<keyword evidence="1" id="KW-0479">Metal-binding</keyword>
<feature type="domain" description="Set1/Ash2 histone methyltransferase complex subunit ASH2-like PHD zinc finger" evidence="5">
    <location>
        <begin position="46"/>
        <end position="93"/>
    </location>
</feature>
<dbReference type="GO" id="GO:0008270">
    <property type="term" value="F:zinc ion binding"/>
    <property type="evidence" value="ECO:0007669"/>
    <property type="project" value="UniProtKB-KW"/>
</dbReference>